<proteinExistence type="predicted"/>
<organism evidence="1">
    <name type="scientific">marine metagenome</name>
    <dbReference type="NCBI Taxonomy" id="408172"/>
    <lineage>
        <taxon>unclassified sequences</taxon>
        <taxon>metagenomes</taxon>
        <taxon>ecological metagenomes</taxon>
    </lineage>
</organism>
<protein>
    <submittedName>
        <fullName evidence="1">Uncharacterized protein</fullName>
    </submittedName>
</protein>
<dbReference type="AlphaFoldDB" id="A0A382N1A4"/>
<sequence>IRVFTPPIKSFTFVTIPNYRRRKKKKDG</sequence>
<gene>
    <name evidence="1" type="ORF">METZ01_LOCUS306366</name>
</gene>
<accession>A0A382N1A4</accession>
<dbReference type="EMBL" id="UINC01096540">
    <property type="protein sequence ID" value="SVC53512.1"/>
    <property type="molecule type" value="Genomic_DNA"/>
</dbReference>
<feature type="non-terminal residue" evidence="1">
    <location>
        <position position="1"/>
    </location>
</feature>
<reference evidence="1" key="1">
    <citation type="submission" date="2018-05" db="EMBL/GenBank/DDBJ databases">
        <authorList>
            <person name="Lanie J.A."/>
            <person name="Ng W.-L."/>
            <person name="Kazmierczak K.M."/>
            <person name="Andrzejewski T.M."/>
            <person name="Davidsen T.M."/>
            <person name="Wayne K.J."/>
            <person name="Tettelin H."/>
            <person name="Glass J.I."/>
            <person name="Rusch D."/>
            <person name="Podicherti R."/>
            <person name="Tsui H.-C.T."/>
            <person name="Winkler M.E."/>
        </authorList>
    </citation>
    <scope>NUCLEOTIDE SEQUENCE</scope>
</reference>
<name>A0A382N1A4_9ZZZZ</name>
<evidence type="ECO:0000313" key="1">
    <source>
        <dbReference type="EMBL" id="SVC53512.1"/>
    </source>
</evidence>
<feature type="non-terminal residue" evidence="1">
    <location>
        <position position="28"/>
    </location>
</feature>